<dbReference type="GO" id="GO:0019843">
    <property type="term" value="F:rRNA binding"/>
    <property type="evidence" value="ECO:0007669"/>
    <property type="project" value="UniProtKB-UniRule"/>
</dbReference>
<evidence type="ECO:0000256" key="1">
    <source>
        <dbReference type="ARBA" id="ARBA00022555"/>
    </source>
</evidence>
<accession>A0A1G6AMK1</accession>
<dbReference type="Gene3D" id="2.30.310.10">
    <property type="entry name" value="ibrinogen binding protein from staphylococcus aureus domain"/>
    <property type="match status" value="1"/>
</dbReference>
<evidence type="ECO:0000256" key="3">
    <source>
        <dbReference type="ARBA" id="ARBA00022884"/>
    </source>
</evidence>
<gene>
    <name evidence="5" type="primary">rqcH</name>
    <name evidence="7" type="ORF">SAMN02910417_00726</name>
</gene>
<keyword evidence="3 5" id="KW-0694">RNA-binding</keyword>
<dbReference type="Pfam" id="PF05670">
    <property type="entry name" value="NFACT-R_1"/>
    <property type="match status" value="1"/>
</dbReference>
<comment type="similarity">
    <text evidence="5">Belongs to the NEMF family.</text>
</comment>
<dbReference type="GO" id="GO:1990112">
    <property type="term" value="C:RQC complex"/>
    <property type="evidence" value="ECO:0007669"/>
    <property type="project" value="TreeGrafter"/>
</dbReference>
<dbReference type="Gene3D" id="1.10.8.50">
    <property type="match status" value="1"/>
</dbReference>
<dbReference type="HAMAP" id="MF_00844_B">
    <property type="entry name" value="RqcH_B"/>
    <property type="match status" value="1"/>
</dbReference>
<dbReference type="PANTHER" id="PTHR15239">
    <property type="entry name" value="NUCLEAR EXPORT MEDIATOR FACTOR NEMF"/>
    <property type="match status" value="1"/>
</dbReference>
<evidence type="ECO:0000313" key="8">
    <source>
        <dbReference type="Proteomes" id="UP000199228"/>
    </source>
</evidence>
<comment type="function">
    <text evidence="5">Key component of the ribosome quality control system (RQC), a ribosome-associated complex that mediates the extraction of incompletely synthesized nascent chains from stalled ribosomes and their subsequent degradation. RqcH recruits Ala-charged tRNA, and with RqcP directs the elongation of stalled nascent chains on 50S ribosomal subunits, leading to non-templated C-terminal alanine extensions (Ala tail). The Ala tail promotes nascent chain degradation. May add between 1 and at least 8 Ala residues. Binds to stalled 50S ribosomal subunits.</text>
</comment>
<reference evidence="7 8" key="1">
    <citation type="submission" date="2016-10" db="EMBL/GenBank/DDBJ databases">
        <authorList>
            <person name="de Groot N.N."/>
        </authorList>
    </citation>
    <scope>NUCLEOTIDE SEQUENCE [LARGE SCALE GENOMIC DNA]</scope>
    <source>
        <strain evidence="7 8">DSM 3217</strain>
    </source>
</reference>
<dbReference type="GO" id="GO:0072344">
    <property type="term" value="P:rescue of stalled ribosome"/>
    <property type="evidence" value="ECO:0007669"/>
    <property type="project" value="UniProtKB-UniRule"/>
</dbReference>
<keyword evidence="1 5" id="KW-0820">tRNA-binding</keyword>
<organism evidence="7 8">
    <name type="scientific">Eubacterium oxidoreducens</name>
    <dbReference type="NCBI Taxonomy" id="1732"/>
    <lineage>
        <taxon>Bacteria</taxon>
        <taxon>Bacillati</taxon>
        <taxon>Bacillota</taxon>
        <taxon>Clostridia</taxon>
        <taxon>Eubacteriales</taxon>
        <taxon>Eubacteriaceae</taxon>
        <taxon>Eubacterium</taxon>
    </lineage>
</organism>
<feature type="domain" description="NFACT RNA-binding" evidence="6">
    <location>
        <begin position="459"/>
        <end position="553"/>
    </location>
</feature>
<evidence type="ECO:0000256" key="2">
    <source>
        <dbReference type="ARBA" id="ARBA00022730"/>
    </source>
</evidence>
<dbReference type="PANTHER" id="PTHR15239:SF6">
    <property type="entry name" value="RIBOSOME QUALITY CONTROL COMPLEX SUBUNIT NEMF"/>
    <property type="match status" value="1"/>
</dbReference>
<dbReference type="RefSeq" id="WP_090172299.1">
    <property type="nucleotide sequence ID" value="NZ_FMXR01000006.1"/>
</dbReference>
<dbReference type="STRING" id="1732.SAMN02910417_00726"/>
<protein>
    <recommendedName>
        <fullName evidence="5">Rqc2 homolog RqcH</fullName>
        <shortName evidence="5">RqcH</shortName>
    </recommendedName>
</protein>
<dbReference type="EMBL" id="FMXR01000006">
    <property type="protein sequence ID" value="SDB09595.1"/>
    <property type="molecule type" value="Genomic_DNA"/>
</dbReference>
<proteinExistence type="inferred from homology"/>
<dbReference type="SUPFAM" id="SSF46946">
    <property type="entry name" value="S13-like H2TH domain"/>
    <property type="match status" value="1"/>
</dbReference>
<name>A0A1G6AMK1_EUBOX</name>
<comment type="subunit">
    <text evidence="5">Associates with stalled 50S ribosomal subunits. Binds to RqcP.</text>
</comment>
<evidence type="ECO:0000313" key="7">
    <source>
        <dbReference type="EMBL" id="SDB09595.1"/>
    </source>
</evidence>
<evidence type="ECO:0000256" key="4">
    <source>
        <dbReference type="ARBA" id="ARBA00022917"/>
    </source>
</evidence>
<dbReference type="Pfam" id="PF05833">
    <property type="entry name" value="NFACT_N"/>
    <property type="match status" value="1"/>
</dbReference>
<sequence length="580" mass="66587">MALDGIVVHNLTKELQDLLIGARISKIAQPEKDALLLTCKSKSNGTKRLYLSASPSLPLIYFVEENKPSPMTAPNFCMLLRKHISNGRIVHIHQPDLERIIIFEIEHLNELGDLCHKKLIAELMGKHSNLIFTDENGKIIDSIKHISAFVSSVREVLPGREYFVPNMQEKASVFSINFEDFHNRVIAKGMPLFKAIYNAYTGISPLIANELCFRASLDADCSTSSLSDLEQQHLYHQFELMIEEIQEGIFNPNIVYENEIPLDFSSLTLTQYGDLKCTSFESISKALETFYSSRDLYTRMRQKTSDLRKIVTTALERNKKKLQLQNRQIKDTKKRDQFRIYGELINTYGYHLEEGCDKLICTNYYTDEEVTIRLDSSLTPQENAQRYFDKYNKQKRTFEALTTLLKEAQAEIDHLESILTSLDLATSEEDLAMIRDELFDNNYIHKRSNSKQKSRKSKPLHYRTSDGYDVYVGKNNYQNDELTFHFANGGDWWFHAKGMPGSHVILRCPNGEEPSDTAYEEAAALAAYYSNGRTSQKVDIDYVIKKEVKKPNGAKPGFVIYYTNYSMTIAPDIQKLTLIK</sequence>
<dbReference type="InterPro" id="IPR043682">
    <property type="entry name" value="RqcH_bacterial"/>
</dbReference>
<keyword evidence="2 5" id="KW-0699">rRNA-binding</keyword>
<dbReference type="AlphaFoldDB" id="A0A1G6AMK1"/>
<keyword evidence="5" id="KW-0175">Coiled coil</keyword>
<dbReference type="InterPro" id="IPR051608">
    <property type="entry name" value="RQC_Subunit_NEMF"/>
</dbReference>
<keyword evidence="4 5" id="KW-0648">Protein biosynthesis</keyword>
<feature type="coiled-coil region" evidence="5">
    <location>
        <begin position="391"/>
        <end position="425"/>
    </location>
</feature>
<dbReference type="InterPro" id="IPR010979">
    <property type="entry name" value="Ribosomal_uS13-like_H2TH"/>
</dbReference>
<evidence type="ECO:0000259" key="6">
    <source>
        <dbReference type="Pfam" id="PF05670"/>
    </source>
</evidence>
<dbReference type="Proteomes" id="UP000199228">
    <property type="component" value="Unassembled WGS sequence"/>
</dbReference>
<dbReference type="GO" id="GO:0043023">
    <property type="term" value="F:ribosomal large subunit binding"/>
    <property type="evidence" value="ECO:0007669"/>
    <property type="project" value="UniProtKB-UniRule"/>
</dbReference>
<keyword evidence="8" id="KW-1185">Reference proteome</keyword>
<dbReference type="GO" id="GO:0000049">
    <property type="term" value="F:tRNA binding"/>
    <property type="evidence" value="ECO:0007669"/>
    <property type="project" value="UniProtKB-UniRule"/>
</dbReference>
<dbReference type="OrthoDB" id="9766163at2"/>
<evidence type="ECO:0000256" key="5">
    <source>
        <dbReference type="HAMAP-Rule" id="MF_00844"/>
    </source>
</evidence>
<dbReference type="InterPro" id="IPR008532">
    <property type="entry name" value="NFACT_RNA-bd"/>
</dbReference>